<reference evidence="3" key="2">
    <citation type="submission" date="2019-02" db="EMBL/GenBank/DDBJ databases">
        <title>Opniocepnalus argus Var Kimnra genome.</title>
        <authorList>
            <person name="Zhou C."/>
            <person name="Xiao S."/>
        </authorList>
    </citation>
    <scope>NUCLEOTIDE SEQUENCE [LARGE SCALE GENOMIC DNA]</scope>
</reference>
<keyword evidence="3" id="KW-1185">Reference proteome</keyword>
<protein>
    <submittedName>
        <fullName evidence="2">Uncharacterized protein</fullName>
    </submittedName>
</protein>
<accession>A0A6G1QZZ2</accession>
<sequence length="226" mass="24424">MNMPLHQISVIPRDVPSSRVSGSGKAKDKQRSRSINSGDSHPPHGTISIVEKGETEWQKRGEGRERVFILNADHYWGPGGMEAVRDGNVKKCHKNLKQDTAACCSLVVSPSQLCRVAWNNPERDCGAASIRRRSGSSLLMNSGLNEKPLGHSASRSSNISKQTCIESGSRVSILGPLSLLADKPCTCANRCQGHFITKGTALAVMFDLQSRSSLNMNKNGVVAPEC</sequence>
<evidence type="ECO:0000313" key="2">
    <source>
        <dbReference type="EMBL" id="KAF3708222.1"/>
    </source>
</evidence>
<dbReference type="AlphaFoldDB" id="A0A6G1QZZ2"/>
<gene>
    <name evidence="2" type="ORF">EXN66_Car001396</name>
</gene>
<evidence type="ECO:0000313" key="3">
    <source>
        <dbReference type="Proteomes" id="UP000503349"/>
    </source>
</evidence>
<feature type="region of interest" description="Disordered" evidence="1">
    <location>
        <begin position="1"/>
        <end position="47"/>
    </location>
</feature>
<organism evidence="2 3">
    <name type="scientific">Channa argus</name>
    <name type="common">Northern snakehead</name>
    <name type="synonym">Ophicephalus argus</name>
    <dbReference type="NCBI Taxonomy" id="215402"/>
    <lineage>
        <taxon>Eukaryota</taxon>
        <taxon>Metazoa</taxon>
        <taxon>Chordata</taxon>
        <taxon>Craniata</taxon>
        <taxon>Vertebrata</taxon>
        <taxon>Euteleostomi</taxon>
        <taxon>Actinopterygii</taxon>
        <taxon>Neopterygii</taxon>
        <taxon>Teleostei</taxon>
        <taxon>Neoteleostei</taxon>
        <taxon>Acanthomorphata</taxon>
        <taxon>Anabantaria</taxon>
        <taxon>Anabantiformes</taxon>
        <taxon>Channoidei</taxon>
        <taxon>Channidae</taxon>
        <taxon>Channa</taxon>
    </lineage>
</organism>
<evidence type="ECO:0000256" key="1">
    <source>
        <dbReference type="SAM" id="MobiDB-lite"/>
    </source>
</evidence>
<reference evidence="2 3" key="1">
    <citation type="submission" date="2019-02" db="EMBL/GenBank/DDBJ databases">
        <title>Opniocepnalus argus genome.</title>
        <authorList>
            <person name="Zhou C."/>
            <person name="Xiao S."/>
        </authorList>
    </citation>
    <scope>NUCLEOTIDE SEQUENCE [LARGE SCALE GENOMIC DNA]</scope>
    <source>
        <strain evidence="2">OARG1902GOOAL</strain>
        <tissue evidence="2">Muscle</tissue>
    </source>
</reference>
<proteinExistence type="predicted"/>
<name>A0A6G1QZZ2_CHAAH</name>
<dbReference type="EMBL" id="CM015712">
    <property type="protein sequence ID" value="KAF3708222.1"/>
    <property type="molecule type" value="Genomic_DNA"/>
</dbReference>
<dbReference type="Proteomes" id="UP000503349">
    <property type="component" value="Chromosome 1"/>
</dbReference>